<organism evidence="2">
    <name type="scientific">Gracilinema caldarium</name>
    <dbReference type="NCBI Taxonomy" id="215591"/>
    <lineage>
        <taxon>Bacteria</taxon>
        <taxon>Pseudomonadati</taxon>
        <taxon>Spirochaetota</taxon>
        <taxon>Spirochaetia</taxon>
        <taxon>Spirochaetales</taxon>
        <taxon>Breznakiellaceae</taxon>
        <taxon>Gracilinema</taxon>
    </lineage>
</organism>
<feature type="transmembrane region" description="Helical" evidence="1">
    <location>
        <begin position="99"/>
        <end position="117"/>
    </location>
</feature>
<reference evidence="2" key="1">
    <citation type="journal article" date="2020" name="mSystems">
        <title>Genome- and Community-Level Interaction Insights into Carbon Utilization and Element Cycling Functions of Hydrothermarchaeota in Hydrothermal Sediment.</title>
        <authorList>
            <person name="Zhou Z."/>
            <person name="Liu Y."/>
            <person name="Xu W."/>
            <person name="Pan J."/>
            <person name="Luo Z.H."/>
            <person name="Li M."/>
        </authorList>
    </citation>
    <scope>NUCLEOTIDE SEQUENCE [LARGE SCALE GENOMIC DNA]</scope>
    <source>
        <strain evidence="2">SpSt-503</strain>
    </source>
</reference>
<dbReference type="EMBL" id="DSVL01000046">
    <property type="protein sequence ID" value="HFH28178.1"/>
    <property type="molecule type" value="Genomic_DNA"/>
</dbReference>
<evidence type="ECO:0000256" key="1">
    <source>
        <dbReference type="SAM" id="Phobius"/>
    </source>
</evidence>
<feature type="transmembrane region" description="Helical" evidence="1">
    <location>
        <begin position="56"/>
        <end position="78"/>
    </location>
</feature>
<protein>
    <submittedName>
        <fullName evidence="2">Uncharacterized protein</fullName>
    </submittedName>
</protein>
<feature type="transmembrane region" description="Helical" evidence="1">
    <location>
        <begin position="123"/>
        <end position="140"/>
    </location>
</feature>
<keyword evidence="1" id="KW-0812">Transmembrane</keyword>
<name>A0A7C3I1X2_9SPIR</name>
<proteinExistence type="predicted"/>
<feature type="transmembrane region" description="Helical" evidence="1">
    <location>
        <begin position="27"/>
        <end position="50"/>
    </location>
</feature>
<feature type="transmembrane region" description="Helical" evidence="1">
    <location>
        <begin position="152"/>
        <end position="168"/>
    </location>
</feature>
<feature type="transmembrane region" description="Helical" evidence="1">
    <location>
        <begin position="174"/>
        <end position="193"/>
    </location>
</feature>
<gene>
    <name evidence="2" type="ORF">ENS59_01495</name>
</gene>
<dbReference type="AlphaFoldDB" id="A0A7C3I1X2"/>
<sequence>MNNHVPVNAEDQLWLITQMMSESKKTILHMGFPSMIWGFCVSIGTLLTYFMSDRAWYKTILPLWIVLFITAFGINMFYFKQKDEKKRKSTLIDRLFTNLWIFIAITVFLFWVVSFSLKNSFPISYILFVVGILVSMGYWLSGILAGLKTIQALSICWLIGSVMVLLVPPSWAPVVIGVWAFLFEAVPGLILYVREQKQPL</sequence>
<keyword evidence="1" id="KW-1133">Transmembrane helix</keyword>
<keyword evidence="1" id="KW-0472">Membrane</keyword>
<comment type="caution">
    <text evidence="2">The sequence shown here is derived from an EMBL/GenBank/DDBJ whole genome shotgun (WGS) entry which is preliminary data.</text>
</comment>
<evidence type="ECO:0000313" key="2">
    <source>
        <dbReference type="EMBL" id="HFH28178.1"/>
    </source>
</evidence>
<accession>A0A7C3I1X2</accession>